<gene>
    <name evidence="1" type="ORF">PENTCL1PPCAC_21016</name>
</gene>
<dbReference type="Proteomes" id="UP001432027">
    <property type="component" value="Unassembled WGS sequence"/>
</dbReference>
<reference evidence="1" key="1">
    <citation type="submission" date="2023-10" db="EMBL/GenBank/DDBJ databases">
        <title>Genome assembly of Pristionchus species.</title>
        <authorList>
            <person name="Yoshida K."/>
            <person name="Sommer R.J."/>
        </authorList>
    </citation>
    <scope>NUCLEOTIDE SEQUENCE</scope>
    <source>
        <strain evidence="1">RS0144</strain>
    </source>
</reference>
<keyword evidence="2" id="KW-1185">Reference proteome</keyword>
<protein>
    <submittedName>
        <fullName evidence="1">Uncharacterized protein</fullName>
    </submittedName>
</protein>
<feature type="non-terminal residue" evidence="1">
    <location>
        <position position="166"/>
    </location>
</feature>
<comment type="caution">
    <text evidence="1">The sequence shown here is derived from an EMBL/GenBank/DDBJ whole genome shotgun (WGS) entry which is preliminary data.</text>
</comment>
<sequence length="166" mass="19531">IKFSEDFFLNAGVWPLHECITAASAALKCYRRRFMKKDTMLADKPINLQRNQSVLALKFFEWKRHKENVIIQDATHGGERRVGPFYLDGFIEDGDRGLAIEVHGCYFHQHDCRYKDDSSMRGESALRIRERDAKREAFILENHDLEIVWECKIVRLLLDDPIMARF</sequence>
<evidence type="ECO:0000313" key="2">
    <source>
        <dbReference type="Proteomes" id="UP001432027"/>
    </source>
</evidence>
<evidence type="ECO:0000313" key="1">
    <source>
        <dbReference type="EMBL" id="GMS98841.1"/>
    </source>
</evidence>
<dbReference type="AlphaFoldDB" id="A0AAV5TX81"/>
<dbReference type="EMBL" id="BTSX01000005">
    <property type="protein sequence ID" value="GMS98841.1"/>
    <property type="molecule type" value="Genomic_DNA"/>
</dbReference>
<proteinExistence type="predicted"/>
<organism evidence="1 2">
    <name type="scientific">Pristionchus entomophagus</name>
    <dbReference type="NCBI Taxonomy" id="358040"/>
    <lineage>
        <taxon>Eukaryota</taxon>
        <taxon>Metazoa</taxon>
        <taxon>Ecdysozoa</taxon>
        <taxon>Nematoda</taxon>
        <taxon>Chromadorea</taxon>
        <taxon>Rhabditida</taxon>
        <taxon>Rhabditina</taxon>
        <taxon>Diplogasteromorpha</taxon>
        <taxon>Diplogasteroidea</taxon>
        <taxon>Neodiplogasteridae</taxon>
        <taxon>Pristionchus</taxon>
    </lineage>
</organism>
<feature type="non-terminal residue" evidence="1">
    <location>
        <position position="1"/>
    </location>
</feature>
<accession>A0AAV5TX81</accession>
<dbReference type="Gene3D" id="3.40.960.10">
    <property type="entry name" value="VSR Endonuclease"/>
    <property type="match status" value="1"/>
</dbReference>
<name>A0AAV5TX81_9BILA</name>